<evidence type="ECO:0000256" key="3">
    <source>
        <dbReference type="ARBA" id="ARBA00022729"/>
    </source>
</evidence>
<comment type="subcellular location">
    <subcellularLocation>
        <location evidence="1">Cell outer membrane</location>
    </subcellularLocation>
</comment>
<dbReference type="EMBL" id="JAKHSK010000007">
    <property type="protein sequence ID" value="MCL6218022.1"/>
    <property type="molecule type" value="Genomic_DNA"/>
</dbReference>
<proteinExistence type="inferred from homology"/>
<accession>A0A9X1ZNI2</accession>
<dbReference type="InterPro" id="IPR011990">
    <property type="entry name" value="TPR-like_helical_dom_sf"/>
</dbReference>
<evidence type="ECO:0000256" key="1">
    <source>
        <dbReference type="ARBA" id="ARBA00004442"/>
    </source>
</evidence>
<feature type="chain" id="PRO_5040780005" evidence="7">
    <location>
        <begin position="22"/>
        <end position="451"/>
    </location>
</feature>
<keyword evidence="6" id="KW-0802">TPR repeat</keyword>
<evidence type="ECO:0000256" key="6">
    <source>
        <dbReference type="PROSITE-ProRule" id="PRU00339"/>
    </source>
</evidence>
<evidence type="ECO:0000256" key="2">
    <source>
        <dbReference type="ARBA" id="ARBA00006275"/>
    </source>
</evidence>
<evidence type="ECO:0000313" key="11">
    <source>
        <dbReference type="Proteomes" id="UP001139521"/>
    </source>
</evidence>
<keyword evidence="3 7" id="KW-0732">Signal</keyword>
<feature type="domain" description="RagB/SusD" evidence="8">
    <location>
        <begin position="335"/>
        <end position="449"/>
    </location>
</feature>
<evidence type="ECO:0000259" key="9">
    <source>
        <dbReference type="Pfam" id="PF14322"/>
    </source>
</evidence>
<feature type="signal peptide" evidence="7">
    <location>
        <begin position="1"/>
        <end position="21"/>
    </location>
</feature>
<evidence type="ECO:0000259" key="8">
    <source>
        <dbReference type="Pfam" id="PF07980"/>
    </source>
</evidence>
<feature type="repeat" description="TPR" evidence="6">
    <location>
        <begin position="213"/>
        <end position="246"/>
    </location>
</feature>
<dbReference type="InterPro" id="IPR019734">
    <property type="entry name" value="TPR_rpt"/>
</dbReference>
<dbReference type="InterPro" id="IPR012944">
    <property type="entry name" value="SusD_RagB_dom"/>
</dbReference>
<dbReference type="Pfam" id="PF14322">
    <property type="entry name" value="SusD-like_3"/>
    <property type="match status" value="1"/>
</dbReference>
<reference evidence="10" key="1">
    <citation type="submission" date="2022-01" db="EMBL/GenBank/DDBJ databases">
        <title>Genome sequencing of Zunongwangia sp. M21534 genome.</title>
        <authorList>
            <person name="Chen Y."/>
            <person name="Dong C."/>
            <person name="Shao Z."/>
        </authorList>
    </citation>
    <scope>NUCLEOTIDE SEQUENCE</scope>
    <source>
        <strain evidence="10">MCCC M21534</strain>
    </source>
</reference>
<dbReference type="Pfam" id="PF07980">
    <property type="entry name" value="SusD_RagB"/>
    <property type="match status" value="1"/>
</dbReference>
<protein>
    <submittedName>
        <fullName evidence="10">RagB/SusD family nutrient uptake outer membrane protein</fullName>
    </submittedName>
</protein>
<dbReference type="PROSITE" id="PS51257">
    <property type="entry name" value="PROKAR_LIPOPROTEIN"/>
    <property type="match status" value="1"/>
</dbReference>
<evidence type="ECO:0000313" key="10">
    <source>
        <dbReference type="EMBL" id="MCL6218022.1"/>
    </source>
</evidence>
<evidence type="ECO:0000256" key="5">
    <source>
        <dbReference type="ARBA" id="ARBA00023237"/>
    </source>
</evidence>
<feature type="domain" description="SusD-like N-terminal" evidence="9">
    <location>
        <begin position="72"/>
        <end position="224"/>
    </location>
</feature>
<keyword evidence="4" id="KW-0472">Membrane</keyword>
<dbReference type="GO" id="GO:0009279">
    <property type="term" value="C:cell outer membrane"/>
    <property type="evidence" value="ECO:0007669"/>
    <property type="project" value="UniProtKB-SubCell"/>
</dbReference>
<name>A0A9X1ZNI2_9FLAO</name>
<dbReference type="InterPro" id="IPR033985">
    <property type="entry name" value="SusD-like_N"/>
</dbReference>
<organism evidence="10 11">
    <name type="scientific">Zunongwangia pacifica</name>
    <dbReference type="NCBI Taxonomy" id="2911062"/>
    <lineage>
        <taxon>Bacteria</taxon>
        <taxon>Pseudomonadati</taxon>
        <taxon>Bacteroidota</taxon>
        <taxon>Flavobacteriia</taxon>
        <taxon>Flavobacteriales</taxon>
        <taxon>Flavobacteriaceae</taxon>
        <taxon>Zunongwangia</taxon>
    </lineage>
</organism>
<dbReference type="Proteomes" id="UP001139521">
    <property type="component" value="Unassembled WGS sequence"/>
</dbReference>
<comment type="similarity">
    <text evidence="2">Belongs to the SusD family.</text>
</comment>
<evidence type="ECO:0000256" key="7">
    <source>
        <dbReference type="SAM" id="SignalP"/>
    </source>
</evidence>
<dbReference type="SUPFAM" id="SSF48452">
    <property type="entry name" value="TPR-like"/>
    <property type="match status" value="1"/>
</dbReference>
<dbReference type="PROSITE" id="PS50005">
    <property type="entry name" value="TPR"/>
    <property type="match status" value="1"/>
</dbReference>
<dbReference type="SMART" id="SM00028">
    <property type="entry name" value="TPR"/>
    <property type="match status" value="2"/>
</dbReference>
<evidence type="ECO:0000256" key="4">
    <source>
        <dbReference type="ARBA" id="ARBA00023136"/>
    </source>
</evidence>
<dbReference type="RefSeq" id="WP_249600993.1">
    <property type="nucleotide sequence ID" value="NZ_JAKHSK010000007.1"/>
</dbReference>
<dbReference type="Gene3D" id="1.25.40.390">
    <property type="match status" value="1"/>
</dbReference>
<gene>
    <name evidence="10" type="ORF">L1967_06900</name>
</gene>
<dbReference type="AlphaFoldDB" id="A0A9X1ZNI2"/>
<keyword evidence="11" id="KW-1185">Reference proteome</keyword>
<sequence>MRTKINSILLVLASVMITACSDYVEIEPVGNTRILKYTSDYRALANTQGNFETAGGIYLLSSAEIEFPEDYQNSVSPIWANAYTWQDVIYNQSQSDNDWNNLYQVIYKCNVIIDGVMESQRGSEAEKTEILTEAYVHRAFAYLQLVNTYGPQFDPQGANTAKAVPILTAPSLYAELDRNTVAEVYDLILADIQKALDNNIRENTKFNILPTKAAAYAILARTHLYMGNYEEALANALDALSLENELLDLNSFSSEFDYPQLFDNPEILLSKTLLYNYDGAPLSQELLSSFEEQDLRYAYYTIDGNQIYPNFTGRGFGISRYSYTNGVNVGPSVPELYLIAAEAYARSGDLEEALKYLNDLREKRYKTGSAYELSSDSPGEVLDYVFEERSKELIGRGFRWFDQRRLNMDAERQQTFTRIFKGETYVLEPNSDGYTFPIFQNYIDLNPELGE</sequence>
<keyword evidence="5" id="KW-0998">Cell outer membrane</keyword>
<comment type="caution">
    <text evidence="10">The sequence shown here is derived from an EMBL/GenBank/DDBJ whole genome shotgun (WGS) entry which is preliminary data.</text>
</comment>